<accession>A0A6P2DHC2</accession>
<dbReference type="EMBL" id="LR593886">
    <property type="protein sequence ID" value="VTS01423.1"/>
    <property type="molecule type" value="Genomic_DNA"/>
</dbReference>
<organism evidence="1 2">
    <name type="scientific">Gemmata massiliana</name>
    <dbReference type="NCBI Taxonomy" id="1210884"/>
    <lineage>
        <taxon>Bacteria</taxon>
        <taxon>Pseudomonadati</taxon>
        <taxon>Planctomycetota</taxon>
        <taxon>Planctomycetia</taxon>
        <taxon>Gemmatales</taxon>
        <taxon>Gemmataceae</taxon>
        <taxon>Gemmata</taxon>
    </lineage>
</organism>
<proteinExistence type="predicted"/>
<evidence type="ECO:0000313" key="2">
    <source>
        <dbReference type="Proteomes" id="UP000464178"/>
    </source>
</evidence>
<reference evidence="1 2" key="1">
    <citation type="submission" date="2019-05" db="EMBL/GenBank/DDBJ databases">
        <authorList>
            <consortium name="Science for Life Laboratories"/>
        </authorList>
    </citation>
    <scope>NUCLEOTIDE SEQUENCE [LARGE SCALE GENOMIC DNA]</scope>
    <source>
        <strain evidence="1">Soil9</strain>
    </source>
</reference>
<gene>
    <name evidence="1" type="ORF">SOIL9_78550</name>
</gene>
<protein>
    <submittedName>
        <fullName evidence="1">Uncharacterized protein</fullName>
    </submittedName>
</protein>
<name>A0A6P2DHC2_9BACT</name>
<keyword evidence="2" id="KW-1185">Reference proteome</keyword>
<dbReference type="KEGG" id="gms:SOIL9_78550"/>
<sequence length="155" mass="17563">MCVGVALAYSELPLLLMEQNGLDERIHDRGGEKEVRFYWAATPTLLPVWWNGRLQIVRWGNKDRTERKLPPTGWTWEDSVAGGKWSALAPEPVVVPATYGLANGVWFKLKQGMRGLVVHDRKGAPVVFLICQPATRYYQVMTRSDWMPVLVGEVI</sequence>
<evidence type="ECO:0000313" key="1">
    <source>
        <dbReference type="EMBL" id="VTS01423.1"/>
    </source>
</evidence>
<dbReference type="Proteomes" id="UP000464178">
    <property type="component" value="Chromosome"/>
</dbReference>
<dbReference type="AlphaFoldDB" id="A0A6P2DHC2"/>